<reference evidence="2 3" key="1">
    <citation type="submission" date="2019-07" db="EMBL/GenBank/DDBJ databases">
        <authorList>
            <person name="Zhu P."/>
        </authorList>
    </citation>
    <scope>NUCLEOTIDE SEQUENCE [LARGE SCALE GENOMIC DNA]</scope>
    <source>
        <strain evidence="2 3">SSL-25</strain>
    </source>
</reference>
<sequence>MSESEKPHVVIVRERGGNVAAIPHSGFTRAEHGVLAVEMLRHAGFIDDHSPLTQQYRLHWDMGRAYENRQATRAAKMLTAAGFRVELDPSLDADRFTTPSDPAGLRVYGQQILRLTDQLGAARSPVEAADLAEHVLDPHDGVLVRLSQFFETAVEVVKDVGADEGWEVADAFEAAAETINTVFDDLDETAGELRSLGSGVAAPGWRSQVAGYYATAPARATAPPSGEVQPAVNPVPAPGRTPPRSR</sequence>
<dbReference type="OrthoDB" id="4306095at2"/>
<name>A0A5B8IHQ5_9ACTN</name>
<feature type="compositionally biased region" description="Pro residues" evidence="1">
    <location>
        <begin position="233"/>
        <end position="246"/>
    </location>
</feature>
<proteinExistence type="predicted"/>
<organism evidence="2 3">
    <name type="scientific">Streptomyces qinzhouensis</name>
    <dbReference type="NCBI Taxonomy" id="2599401"/>
    <lineage>
        <taxon>Bacteria</taxon>
        <taxon>Bacillati</taxon>
        <taxon>Actinomycetota</taxon>
        <taxon>Actinomycetes</taxon>
        <taxon>Kitasatosporales</taxon>
        <taxon>Streptomycetaceae</taxon>
        <taxon>Streptomyces</taxon>
    </lineage>
</organism>
<dbReference type="Proteomes" id="UP000320580">
    <property type="component" value="Chromosome"/>
</dbReference>
<dbReference type="AlphaFoldDB" id="A0A5B8IHQ5"/>
<keyword evidence="3" id="KW-1185">Reference proteome</keyword>
<gene>
    <name evidence="2" type="ORF">FQU76_18720</name>
</gene>
<evidence type="ECO:0000313" key="2">
    <source>
        <dbReference type="EMBL" id="QDY78188.1"/>
    </source>
</evidence>
<protein>
    <submittedName>
        <fullName evidence="2">Uncharacterized protein</fullName>
    </submittedName>
</protein>
<dbReference type="EMBL" id="CP042266">
    <property type="protein sequence ID" value="QDY78188.1"/>
    <property type="molecule type" value="Genomic_DNA"/>
</dbReference>
<evidence type="ECO:0000256" key="1">
    <source>
        <dbReference type="SAM" id="MobiDB-lite"/>
    </source>
</evidence>
<dbReference type="KEGG" id="sqz:FQU76_18720"/>
<feature type="region of interest" description="Disordered" evidence="1">
    <location>
        <begin position="218"/>
        <end position="246"/>
    </location>
</feature>
<dbReference type="RefSeq" id="WP_146481508.1">
    <property type="nucleotide sequence ID" value="NZ_CP042266.1"/>
</dbReference>
<accession>A0A5B8IHQ5</accession>
<evidence type="ECO:0000313" key="3">
    <source>
        <dbReference type="Proteomes" id="UP000320580"/>
    </source>
</evidence>